<keyword evidence="3" id="KW-1185">Reference proteome</keyword>
<comment type="caution">
    <text evidence="2">The sequence shown here is derived from an EMBL/GenBank/DDBJ whole genome shotgun (WGS) entry which is preliminary data.</text>
</comment>
<dbReference type="Proteomes" id="UP000192578">
    <property type="component" value="Unassembled WGS sequence"/>
</dbReference>
<name>A0A1W0WJZ4_HYPEX</name>
<sequence>MKTVFVSVCAIFLPACLAIPGLIDLGQSLSDKTIYPEIKGNFRIEANIISMENPRGTTWNYMPCDVVPGNCDPKITVAIDYATPNNDFGKDSVPYSRYVQVFEGSGMTHVDINKIVSKDVCNHSTRKINVRVRALDRDTLSDDTIDHFNCLILTTDPPAENEGSAQWSAIKTCVGHNSSHKIMWKYRWFFVPDNDCKEIAGSSGIIRQLIPFLGK</sequence>
<gene>
    <name evidence="2" type="ORF">BV898_10263</name>
</gene>
<organism evidence="2 3">
    <name type="scientific">Hypsibius exemplaris</name>
    <name type="common">Freshwater tardigrade</name>
    <dbReference type="NCBI Taxonomy" id="2072580"/>
    <lineage>
        <taxon>Eukaryota</taxon>
        <taxon>Metazoa</taxon>
        <taxon>Ecdysozoa</taxon>
        <taxon>Tardigrada</taxon>
        <taxon>Eutardigrada</taxon>
        <taxon>Parachela</taxon>
        <taxon>Hypsibioidea</taxon>
        <taxon>Hypsibiidae</taxon>
        <taxon>Hypsibius</taxon>
    </lineage>
</organism>
<proteinExistence type="predicted"/>
<evidence type="ECO:0000256" key="1">
    <source>
        <dbReference type="SAM" id="SignalP"/>
    </source>
</evidence>
<dbReference type="AlphaFoldDB" id="A0A1W0WJZ4"/>
<feature type="chain" id="PRO_5012641890" evidence="1">
    <location>
        <begin position="19"/>
        <end position="215"/>
    </location>
</feature>
<keyword evidence="1" id="KW-0732">Signal</keyword>
<feature type="signal peptide" evidence="1">
    <location>
        <begin position="1"/>
        <end position="18"/>
    </location>
</feature>
<protein>
    <submittedName>
        <fullName evidence="2">Uncharacterized protein</fullName>
    </submittedName>
</protein>
<evidence type="ECO:0000313" key="2">
    <source>
        <dbReference type="EMBL" id="OQV15541.1"/>
    </source>
</evidence>
<accession>A0A1W0WJZ4</accession>
<dbReference type="OrthoDB" id="10027582at2759"/>
<evidence type="ECO:0000313" key="3">
    <source>
        <dbReference type="Proteomes" id="UP000192578"/>
    </source>
</evidence>
<reference evidence="3" key="1">
    <citation type="submission" date="2017-01" db="EMBL/GenBank/DDBJ databases">
        <title>Comparative genomics of anhydrobiosis in the tardigrade Hypsibius dujardini.</title>
        <authorList>
            <person name="Yoshida Y."/>
            <person name="Koutsovoulos G."/>
            <person name="Laetsch D."/>
            <person name="Stevens L."/>
            <person name="Kumar S."/>
            <person name="Horikawa D."/>
            <person name="Ishino K."/>
            <person name="Komine S."/>
            <person name="Tomita M."/>
            <person name="Blaxter M."/>
            <person name="Arakawa K."/>
        </authorList>
    </citation>
    <scope>NUCLEOTIDE SEQUENCE [LARGE SCALE GENOMIC DNA]</scope>
    <source>
        <strain evidence="3">Z151</strain>
    </source>
</reference>
<dbReference type="EMBL" id="MTYJ01000087">
    <property type="protein sequence ID" value="OQV15541.1"/>
    <property type="molecule type" value="Genomic_DNA"/>
</dbReference>